<dbReference type="EnsemblMetazoa" id="PHUM183260-RA">
    <property type="protein sequence ID" value="PHUM183260-PA"/>
    <property type="gene ID" value="PHUM183260"/>
</dbReference>
<evidence type="ECO:0000313" key="3">
    <source>
        <dbReference type="Proteomes" id="UP000009046"/>
    </source>
</evidence>
<accession>E0VGI1</accession>
<dbReference type="VEuPathDB" id="VectorBase:PHUM183260"/>
<proteinExistence type="predicted"/>
<dbReference type="GeneID" id="8240009"/>
<reference evidence="1" key="2">
    <citation type="submission" date="2007-04" db="EMBL/GenBank/DDBJ databases">
        <title>The genome of the human body louse.</title>
        <authorList>
            <consortium name="The Human Body Louse Genome Consortium"/>
            <person name="Kirkness E."/>
            <person name="Walenz B."/>
            <person name="Hass B."/>
            <person name="Bruggner R."/>
            <person name="Strausberg R."/>
        </authorList>
    </citation>
    <scope>NUCLEOTIDE SEQUENCE</scope>
    <source>
        <strain evidence="1">USDA</strain>
    </source>
</reference>
<organism>
    <name type="scientific">Pediculus humanus subsp. corporis</name>
    <name type="common">Body louse</name>
    <dbReference type="NCBI Taxonomy" id="121224"/>
    <lineage>
        <taxon>Eukaryota</taxon>
        <taxon>Metazoa</taxon>
        <taxon>Ecdysozoa</taxon>
        <taxon>Arthropoda</taxon>
        <taxon>Hexapoda</taxon>
        <taxon>Insecta</taxon>
        <taxon>Pterygota</taxon>
        <taxon>Neoptera</taxon>
        <taxon>Paraneoptera</taxon>
        <taxon>Psocodea</taxon>
        <taxon>Troctomorpha</taxon>
        <taxon>Phthiraptera</taxon>
        <taxon>Anoplura</taxon>
        <taxon>Pediculidae</taxon>
        <taxon>Pediculus</taxon>
    </lineage>
</organism>
<dbReference type="Proteomes" id="UP000009046">
    <property type="component" value="Unassembled WGS sequence"/>
</dbReference>
<dbReference type="EMBL" id="AAZO01002128">
    <property type="status" value="NOT_ANNOTATED_CDS"/>
    <property type="molecule type" value="Genomic_DNA"/>
</dbReference>
<evidence type="ECO:0000313" key="1">
    <source>
        <dbReference type="EMBL" id="EEB12487.1"/>
    </source>
</evidence>
<reference evidence="1" key="1">
    <citation type="submission" date="2007-04" db="EMBL/GenBank/DDBJ databases">
        <title>Annotation of Pediculus humanus corporis strain USDA.</title>
        <authorList>
            <person name="Kirkness E."/>
            <person name="Hannick L."/>
            <person name="Hass B."/>
            <person name="Bruggner R."/>
            <person name="Lawson D."/>
            <person name="Bidwell S."/>
            <person name="Joardar V."/>
            <person name="Caler E."/>
            <person name="Walenz B."/>
            <person name="Inman J."/>
            <person name="Schobel S."/>
            <person name="Galinsky K."/>
            <person name="Amedeo P."/>
            <person name="Strausberg R."/>
        </authorList>
    </citation>
    <scope>NUCLEOTIDE SEQUENCE</scope>
    <source>
        <strain evidence="1">USDA</strain>
    </source>
</reference>
<name>E0VGI1_PEDHC</name>
<dbReference type="RefSeq" id="XP_002425225.1">
    <property type="nucleotide sequence ID" value="XM_002425180.1"/>
</dbReference>
<gene>
    <name evidence="2" type="primary">8240009</name>
    <name evidence="1" type="ORF">Phum_PHUM183260</name>
</gene>
<dbReference type="KEGG" id="phu:Phum_PHUM183260"/>
<reference evidence="2" key="3">
    <citation type="submission" date="2020-05" db="UniProtKB">
        <authorList>
            <consortium name="EnsemblMetazoa"/>
        </authorList>
    </citation>
    <scope>IDENTIFICATION</scope>
    <source>
        <strain evidence="2">USDA</strain>
    </source>
</reference>
<protein>
    <submittedName>
        <fullName evidence="1 2">Uncharacterized protein</fullName>
    </submittedName>
</protein>
<dbReference type="HOGENOM" id="CLU_2624954_0_0_1"/>
<evidence type="ECO:0000313" key="2">
    <source>
        <dbReference type="EnsemblMetazoa" id="PHUM183260-PA"/>
    </source>
</evidence>
<dbReference type="AlphaFoldDB" id="E0VGI1"/>
<dbReference type="InParanoid" id="E0VGI1"/>
<sequence>MACNNLGKRKKKGSTSTKINGKYKKRNSLIPKWPSLDTIFEVQSINETQNFDKEIRNPSLNVDNSLLLPQINLNQDTP</sequence>
<keyword evidence="3" id="KW-1185">Reference proteome</keyword>
<dbReference type="EMBL" id="DS235143">
    <property type="protein sequence ID" value="EEB12487.1"/>
    <property type="molecule type" value="Genomic_DNA"/>
</dbReference>
<dbReference type="CTD" id="8240009"/>